<feature type="transmembrane region" description="Helical" evidence="1">
    <location>
        <begin position="469"/>
        <end position="495"/>
    </location>
</feature>
<dbReference type="Proteomes" id="UP000248128">
    <property type="component" value="Unassembled WGS sequence"/>
</dbReference>
<feature type="transmembrane region" description="Helical" evidence="1">
    <location>
        <begin position="200"/>
        <end position="218"/>
    </location>
</feature>
<protein>
    <submittedName>
        <fullName evidence="2">Gluconate transporter</fullName>
    </submittedName>
</protein>
<evidence type="ECO:0000313" key="3">
    <source>
        <dbReference type="Proteomes" id="UP000248128"/>
    </source>
</evidence>
<reference evidence="2 3" key="1">
    <citation type="submission" date="2018-05" db="EMBL/GenBank/DDBJ databases">
        <title>Reference genomes for bee gut microbiota database.</title>
        <authorList>
            <person name="Ellegaard K.M."/>
        </authorList>
    </citation>
    <scope>NUCLEOTIDE SEQUENCE [LARGE SCALE GENOMIC DNA]</scope>
    <source>
        <strain evidence="2 3">ESL0199</strain>
    </source>
</reference>
<feature type="transmembrane region" description="Helical" evidence="1">
    <location>
        <begin position="21"/>
        <end position="42"/>
    </location>
</feature>
<gene>
    <name evidence="2" type="ORF">DKK74_05115</name>
</gene>
<proteinExistence type="predicted"/>
<dbReference type="GO" id="GO:0015128">
    <property type="term" value="F:gluconate transmembrane transporter activity"/>
    <property type="evidence" value="ECO:0007669"/>
    <property type="project" value="InterPro"/>
</dbReference>
<evidence type="ECO:0000313" key="2">
    <source>
        <dbReference type="EMBL" id="PXY88030.1"/>
    </source>
</evidence>
<organism evidence="2 3">
    <name type="scientific">Bifidobacterium asteroides</name>
    <dbReference type="NCBI Taxonomy" id="1684"/>
    <lineage>
        <taxon>Bacteria</taxon>
        <taxon>Bacillati</taxon>
        <taxon>Actinomycetota</taxon>
        <taxon>Actinomycetes</taxon>
        <taxon>Bifidobacteriales</taxon>
        <taxon>Bifidobacteriaceae</taxon>
        <taxon>Bifidobacterium</taxon>
    </lineage>
</organism>
<feature type="transmembrane region" description="Helical" evidence="1">
    <location>
        <begin position="261"/>
        <end position="284"/>
    </location>
</feature>
<dbReference type="InterPro" id="IPR003474">
    <property type="entry name" value="Glcn_transporter"/>
</dbReference>
<accession>A0A318MMZ0</accession>
<dbReference type="PRINTS" id="PR00173">
    <property type="entry name" value="EDTRNSPORT"/>
</dbReference>
<feature type="transmembrane region" description="Helical" evidence="1">
    <location>
        <begin position="48"/>
        <end position="67"/>
    </location>
</feature>
<dbReference type="AlphaFoldDB" id="A0A318MMZ0"/>
<name>A0A318MMZ0_9BIFI</name>
<evidence type="ECO:0000256" key="1">
    <source>
        <dbReference type="SAM" id="Phobius"/>
    </source>
</evidence>
<feature type="transmembrane region" description="Helical" evidence="1">
    <location>
        <begin position="296"/>
        <end position="317"/>
    </location>
</feature>
<dbReference type="OrthoDB" id="4325159at2"/>
<dbReference type="PANTHER" id="PTHR30354">
    <property type="entry name" value="GNT FAMILY GLUCONATE TRANSPORTER"/>
    <property type="match status" value="1"/>
</dbReference>
<dbReference type="PANTHER" id="PTHR30354:SF11">
    <property type="entry name" value="PERMEASE"/>
    <property type="match status" value="1"/>
</dbReference>
<comment type="caution">
    <text evidence="2">The sequence shown here is derived from an EMBL/GenBank/DDBJ whole genome shotgun (WGS) entry which is preliminary data.</text>
</comment>
<feature type="transmembrane region" description="Helical" evidence="1">
    <location>
        <begin position="392"/>
        <end position="416"/>
    </location>
</feature>
<sequence length="496" mass="52035">MPSIADRIFRGDKNVNIPGGTPLTPTIFLIVLVLAVALLVYTTIKLKIHPVISLFVIAVILGLVLGGSLGDTMDKINKYFGSTLAGIAIVIIFGAIIAMGIQDTGAATKITNFFIRIFRGKHLELAPSSAAFVMTLAVFGNISEVLTAPISAIIAKRKKITMALIAPLVCLGLTLTHGLVPTHPGILAVSIMFKANIGKVMVWGIIISFIAFVASYLISRPFLGREYIAPNPEFAAGYEEAPENAPLDQLYIKEEGTPSTFWSFMPLIVPLVLIAAGSLGTLGVKKGSTAYAVFNSLGNTTFALFVGVVLVALLVVGRKNKVLASARKSDASLSDKSSALEITMNSWVGRAMKTAIDPLIMIGMGGALGGILQDNAMVKQLGAMIVNLSVPAVIIPFVLAAVMMGATGSMTIAVMISASLVNPMMGALGLSPVVATLAIGCGSMVFWHVNCSGFWMMTSLFNLNTKQGLKYLTTLNALGGIIGFAVLCGASALGWV</sequence>
<keyword evidence="1" id="KW-0472">Membrane</keyword>
<dbReference type="RefSeq" id="WP_110413098.1">
    <property type="nucleotide sequence ID" value="NZ_QGLK01000004.1"/>
</dbReference>
<dbReference type="GO" id="GO:0005886">
    <property type="term" value="C:plasma membrane"/>
    <property type="evidence" value="ECO:0007669"/>
    <property type="project" value="TreeGrafter"/>
</dbReference>
<dbReference type="Pfam" id="PF02447">
    <property type="entry name" value="GntP_permease"/>
    <property type="match status" value="1"/>
</dbReference>
<feature type="transmembrane region" description="Helical" evidence="1">
    <location>
        <begin position="162"/>
        <end position="180"/>
    </location>
</feature>
<dbReference type="EMBL" id="QGLK01000004">
    <property type="protein sequence ID" value="PXY88030.1"/>
    <property type="molecule type" value="Genomic_DNA"/>
</dbReference>
<keyword evidence="1" id="KW-0812">Transmembrane</keyword>
<feature type="transmembrane region" description="Helical" evidence="1">
    <location>
        <begin position="428"/>
        <end position="449"/>
    </location>
</feature>
<feature type="transmembrane region" description="Helical" evidence="1">
    <location>
        <begin position="130"/>
        <end position="155"/>
    </location>
</feature>
<keyword evidence="1" id="KW-1133">Transmembrane helix</keyword>
<feature type="transmembrane region" description="Helical" evidence="1">
    <location>
        <begin position="79"/>
        <end position="101"/>
    </location>
</feature>